<dbReference type="SUPFAM" id="SSF47923">
    <property type="entry name" value="Ypt/Rab-GAP domain of gyp1p"/>
    <property type="match status" value="2"/>
</dbReference>
<keyword evidence="3" id="KW-1133">Transmembrane helix</keyword>
<dbReference type="PANTHER" id="PTHR22957:SF263">
    <property type="entry name" value="MITOTIC CHECK POINT PROTEIN BUB2"/>
    <property type="match status" value="1"/>
</dbReference>
<comment type="caution">
    <text evidence="5">The sequence shown here is derived from an EMBL/GenBank/DDBJ whole genome shotgun (WGS) entry which is preliminary data.</text>
</comment>
<keyword evidence="3" id="KW-0472">Membrane</keyword>
<dbReference type="Pfam" id="PF00566">
    <property type="entry name" value="RabGAP-TBC"/>
    <property type="match status" value="1"/>
</dbReference>
<dbReference type="OrthoDB" id="10263206at2759"/>
<protein>
    <recommendedName>
        <fullName evidence="4">Rab-GAP TBC domain-containing protein</fullName>
    </recommendedName>
</protein>
<dbReference type="PROSITE" id="PS50086">
    <property type="entry name" value="TBC_RABGAP"/>
    <property type="match status" value="1"/>
</dbReference>
<keyword evidence="1" id="KW-0175">Coiled coil</keyword>
<dbReference type="AlphaFoldDB" id="A0A024GJW3"/>
<dbReference type="InterPro" id="IPR035969">
    <property type="entry name" value="Rab-GAP_TBC_sf"/>
</dbReference>
<gene>
    <name evidence="5" type="ORF">BN9_080080</name>
</gene>
<dbReference type="Gene3D" id="1.10.8.270">
    <property type="entry name" value="putative rabgap domain of human tbc1 domain family member 14 like domains"/>
    <property type="match status" value="1"/>
</dbReference>
<dbReference type="Gene3D" id="1.10.472.80">
    <property type="entry name" value="Ypt/Rab-GAP domain of gyp1p, domain 3"/>
    <property type="match status" value="1"/>
</dbReference>
<sequence>MASNKQRPTLAALKAEKERLLQEIHTSLQENHAYNQRLEQKEAMRRQFTTKIQDLDQKLKVVQSQRAILLTFLCEHTSTPKKVSIKQINDKESTSATAPIARVQSLNQMQRMQAKSEDSSVTTYTDSIFARRSGTANKLIQSTTHHSPKVQQLYHRFFAVLDDTVLTDEQGNPIESEYDRRRELQRLTIVYGIPECDFDHKSSQQTCSLRGRVWKALLGVTPSMINVSKYTEIVQQGPSFFDADIRNDTFRTFRGDEAFAEKVPEAHLATLLNAFITQHLERAKSSKAKEDDDRETSRVRYISFSIFEPVPADFQREPSLFIYVQGMNILCGPFLYVMPECDAYYSFSQLLTRHCPRYMAPQLKGVEAGCALMDQCLEILDPELFEHLHAKGITARIYALPMILSLFACMPPLKQLLRVWDTLFAIGVHFVVLLAVSHALLLREQLLQRDTDLMKILSVRYAPPLRADLLLSVAFQILHRLPDELLYKIARHTCDDPDSPKSLPYSKMTFDMLLERASLSSEKNSARKQCRDDAVHVKMNASDKHKGKRRYKVRPPWK</sequence>
<evidence type="ECO:0000313" key="5">
    <source>
        <dbReference type="EMBL" id="CCI47052.1"/>
    </source>
</evidence>
<evidence type="ECO:0000313" key="6">
    <source>
        <dbReference type="Proteomes" id="UP000053237"/>
    </source>
</evidence>
<accession>A0A024GJW3</accession>
<dbReference type="GO" id="GO:0005096">
    <property type="term" value="F:GTPase activator activity"/>
    <property type="evidence" value="ECO:0007669"/>
    <property type="project" value="TreeGrafter"/>
</dbReference>
<feature type="compositionally biased region" description="Basic residues" evidence="2">
    <location>
        <begin position="545"/>
        <end position="558"/>
    </location>
</feature>
<feature type="coiled-coil region" evidence="1">
    <location>
        <begin position="10"/>
        <end position="65"/>
    </location>
</feature>
<keyword evidence="6" id="KW-1185">Reference proteome</keyword>
<keyword evidence="3" id="KW-0812">Transmembrane</keyword>
<evidence type="ECO:0000256" key="1">
    <source>
        <dbReference type="SAM" id="Coils"/>
    </source>
</evidence>
<evidence type="ECO:0000256" key="3">
    <source>
        <dbReference type="SAM" id="Phobius"/>
    </source>
</evidence>
<name>A0A024GJW3_9STRA</name>
<dbReference type="STRING" id="65357.A0A024GJW3"/>
<dbReference type="InterPro" id="IPR000195">
    <property type="entry name" value="Rab-GAP-TBC_dom"/>
</dbReference>
<dbReference type="InParanoid" id="A0A024GJW3"/>
<dbReference type="SMART" id="SM00164">
    <property type="entry name" value="TBC"/>
    <property type="match status" value="1"/>
</dbReference>
<dbReference type="PANTHER" id="PTHR22957">
    <property type="entry name" value="TBC1 DOMAIN FAMILY MEMBER GTPASE-ACTIVATING PROTEIN"/>
    <property type="match status" value="1"/>
</dbReference>
<evidence type="ECO:0000256" key="2">
    <source>
        <dbReference type="SAM" id="MobiDB-lite"/>
    </source>
</evidence>
<feature type="transmembrane region" description="Helical" evidence="3">
    <location>
        <begin position="423"/>
        <end position="442"/>
    </location>
</feature>
<proteinExistence type="predicted"/>
<dbReference type="EMBL" id="CAIX01000149">
    <property type="protein sequence ID" value="CCI47052.1"/>
    <property type="molecule type" value="Genomic_DNA"/>
</dbReference>
<evidence type="ECO:0000259" key="4">
    <source>
        <dbReference type="PROSITE" id="PS50086"/>
    </source>
</evidence>
<dbReference type="Proteomes" id="UP000053237">
    <property type="component" value="Unassembled WGS sequence"/>
</dbReference>
<feature type="region of interest" description="Disordered" evidence="2">
    <location>
        <begin position="538"/>
        <end position="558"/>
    </location>
</feature>
<organism evidence="5 6">
    <name type="scientific">Albugo candida</name>
    <dbReference type="NCBI Taxonomy" id="65357"/>
    <lineage>
        <taxon>Eukaryota</taxon>
        <taxon>Sar</taxon>
        <taxon>Stramenopiles</taxon>
        <taxon>Oomycota</taxon>
        <taxon>Peronosporomycetes</taxon>
        <taxon>Albuginales</taxon>
        <taxon>Albuginaceae</taxon>
        <taxon>Albugo</taxon>
    </lineage>
</organism>
<feature type="domain" description="Rab-GAP TBC" evidence="4">
    <location>
        <begin position="204"/>
        <end position="427"/>
    </location>
</feature>
<reference evidence="5 6" key="1">
    <citation type="submission" date="2012-05" db="EMBL/GenBank/DDBJ databases">
        <title>Recombination and specialization in a pathogen metapopulation.</title>
        <authorList>
            <person name="Gardiner A."/>
            <person name="Kemen E."/>
            <person name="Schultz-Larsen T."/>
            <person name="MacLean D."/>
            <person name="Van Oosterhout C."/>
            <person name="Jones J.D.G."/>
        </authorList>
    </citation>
    <scope>NUCLEOTIDE SEQUENCE [LARGE SCALE GENOMIC DNA]</scope>
    <source>
        <strain evidence="5 6">Ac Nc2</strain>
    </source>
</reference>